<comment type="subcellular location">
    <subcellularLocation>
        <location evidence="1">Nucleus</location>
    </subcellularLocation>
</comment>
<evidence type="ECO:0000256" key="4">
    <source>
        <dbReference type="SAM" id="MobiDB-lite"/>
    </source>
</evidence>
<dbReference type="PANTHER" id="PTHR13948">
    <property type="entry name" value="RNA-BINDING PROTEIN"/>
    <property type="match status" value="1"/>
</dbReference>
<dbReference type="InterPro" id="IPR000467">
    <property type="entry name" value="G_patch_dom"/>
</dbReference>
<organism evidence="6 7">
    <name type="scientific">Hibiscus trionum</name>
    <name type="common">Flower of an hour</name>
    <dbReference type="NCBI Taxonomy" id="183268"/>
    <lineage>
        <taxon>Eukaryota</taxon>
        <taxon>Viridiplantae</taxon>
        <taxon>Streptophyta</taxon>
        <taxon>Embryophyta</taxon>
        <taxon>Tracheophyta</taxon>
        <taxon>Spermatophyta</taxon>
        <taxon>Magnoliopsida</taxon>
        <taxon>eudicotyledons</taxon>
        <taxon>Gunneridae</taxon>
        <taxon>Pentapetalae</taxon>
        <taxon>rosids</taxon>
        <taxon>malvids</taxon>
        <taxon>Malvales</taxon>
        <taxon>Malvaceae</taxon>
        <taxon>Malvoideae</taxon>
        <taxon>Hibiscus</taxon>
    </lineage>
</organism>
<gene>
    <name evidence="6" type="ORF">HRI_005019700</name>
</gene>
<proteinExistence type="predicted"/>
<dbReference type="OrthoDB" id="4822at2759"/>
<feature type="region of interest" description="Disordered" evidence="4">
    <location>
        <begin position="441"/>
        <end position="471"/>
    </location>
</feature>
<sequence>MADSPQLELQSSSDCSFVWDPQTRLYFHASSGFYHDADAGWYYSSRDGLYYTFENGNYVLLDKEGAMADDSVLNEPYATASYNGPEYCSSSQDNDVDAHNSAVDFADKPATSGLVEDISTQVSEHPPPPSEWLEDTLIDLYLSGYNLAVNSAGDANTSLETDDSEKLKFPSDGNDEMYELEEGEWIPEENCGFADSIGVVPYEGDTWDEENWRAQYGQVTHCKEEPMPEFPVVDLWDWSMVTRPKEDGKNQVARLIGRLVKPSAKVHPSVPSGGGLSKTAPICEVHLDLVRVRTGQVYKLRTPSPRYLASLSTYDSSDPTKDWGFPDLLVNKKASLQFKSRQKHKTEAIGERGLKDLSILSDQPSTSLKGSHIYRDRAAERRTLHGGFGLGPGQKNAATEHDSDPTCIEDAKAEALNKSFGAGSYARRILEGMGWKEGEALGSSTKGLTEPLQPIGNIGSAGLGWPQTRHR</sequence>
<dbReference type="Pfam" id="PF17780">
    <property type="entry name" value="OCRE"/>
    <property type="match status" value="1"/>
</dbReference>
<dbReference type="InterPro" id="IPR041591">
    <property type="entry name" value="OCRE"/>
</dbReference>
<dbReference type="Pfam" id="PF01585">
    <property type="entry name" value="G-patch"/>
    <property type="match status" value="1"/>
</dbReference>
<evidence type="ECO:0000256" key="2">
    <source>
        <dbReference type="ARBA" id="ARBA00022884"/>
    </source>
</evidence>
<accession>A0A9W7JFC7</accession>
<evidence type="ECO:0000256" key="1">
    <source>
        <dbReference type="ARBA" id="ARBA00004123"/>
    </source>
</evidence>
<dbReference type="GO" id="GO:0000398">
    <property type="term" value="P:mRNA splicing, via spliceosome"/>
    <property type="evidence" value="ECO:0007669"/>
    <property type="project" value="TreeGrafter"/>
</dbReference>
<evidence type="ECO:0000313" key="6">
    <source>
        <dbReference type="EMBL" id="GMJ13505.1"/>
    </source>
</evidence>
<keyword evidence="3" id="KW-0539">Nucleus</keyword>
<evidence type="ECO:0000313" key="7">
    <source>
        <dbReference type="Proteomes" id="UP001165190"/>
    </source>
</evidence>
<reference evidence="6" key="1">
    <citation type="submission" date="2023-05" db="EMBL/GenBank/DDBJ databases">
        <title>Genome and transcriptome analyses reveal genes involved in the formation of fine ridges on petal epidermal cells in Hibiscus trionum.</title>
        <authorList>
            <person name="Koshimizu S."/>
            <person name="Masuda S."/>
            <person name="Ishii T."/>
            <person name="Shirasu K."/>
            <person name="Hoshino A."/>
            <person name="Arita M."/>
        </authorList>
    </citation>
    <scope>NUCLEOTIDE SEQUENCE</scope>
    <source>
        <strain evidence="6">Hamamatsu line</strain>
    </source>
</reference>
<evidence type="ECO:0000259" key="5">
    <source>
        <dbReference type="PROSITE" id="PS50174"/>
    </source>
</evidence>
<dbReference type="Proteomes" id="UP001165190">
    <property type="component" value="Unassembled WGS sequence"/>
</dbReference>
<dbReference type="AlphaFoldDB" id="A0A9W7JFC7"/>
<dbReference type="PANTHER" id="PTHR13948:SF38">
    <property type="entry name" value="D111_G-PATCH DOMAIN-CONTAINING PROTEIN"/>
    <property type="match status" value="1"/>
</dbReference>
<dbReference type="GO" id="GO:0003723">
    <property type="term" value="F:RNA binding"/>
    <property type="evidence" value="ECO:0007669"/>
    <property type="project" value="UniProtKB-KW"/>
</dbReference>
<dbReference type="EMBL" id="BSYR01000065">
    <property type="protein sequence ID" value="GMJ13505.1"/>
    <property type="molecule type" value="Genomic_DNA"/>
</dbReference>
<comment type="caution">
    <text evidence="6">The sequence shown here is derived from an EMBL/GenBank/DDBJ whole genome shotgun (WGS) entry which is preliminary data.</text>
</comment>
<dbReference type="GO" id="GO:0005634">
    <property type="term" value="C:nucleus"/>
    <property type="evidence" value="ECO:0007669"/>
    <property type="project" value="UniProtKB-SubCell"/>
</dbReference>
<dbReference type="PROSITE" id="PS50174">
    <property type="entry name" value="G_PATCH"/>
    <property type="match status" value="1"/>
</dbReference>
<feature type="domain" description="G-patch" evidence="5">
    <location>
        <begin position="422"/>
        <end position="468"/>
    </location>
</feature>
<keyword evidence="7" id="KW-1185">Reference proteome</keyword>
<name>A0A9W7JFC7_HIBTR</name>
<dbReference type="SMART" id="SM00443">
    <property type="entry name" value="G_patch"/>
    <property type="match status" value="1"/>
</dbReference>
<keyword evidence="2" id="KW-0694">RNA-binding</keyword>
<evidence type="ECO:0000256" key="3">
    <source>
        <dbReference type="ARBA" id="ARBA00023242"/>
    </source>
</evidence>
<dbReference type="CDD" id="cd16074">
    <property type="entry name" value="OCRE"/>
    <property type="match status" value="1"/>
</dbReference>
<protein>
    <recommendedName>
        <fullName evidence="5">G-patch domain-containing protein</fullName>
    </recommendedName>
</protein>